<dbReference type="PANTHER" id="PTHR34959">
    <property type="entry name" value="PROTEIN LAZY 1"/>
    <property type="match status" value="1"/>
</dbReference>
<keyword evidence="3" id="KW-1185">Reference proteome</keyword>
<accession>A0AAV5EZH5</accession>
<dbReference type="AlphaFoldDB" id="A0AAV5EZH5"/>
<evidence type="ECO:0000256" key="1">
    <source>
        <dbReference type="SAM" id="MobiDB-lite"/>
    </source>
</evidence>
<feature type="compositionally biased region" description="Basic and acidic residues" evidence="1">
    <location>
        <begin position="198"/>
        <end position="207"/>
    </location>
</feature>
<feature type="compositionally biased region" description="Basic residues" evidence="1">
    <location>
        <begin position="301"/>
        <end position="310"/>
    </location>
</feature>
<dbReference type="PANTHER" id="PTHR34959:SF3">
    <property type="entry name" value="PROTEIN LAZY 1"/>
    <property type="match status" value="1"/>
</dbReference>
<feature type="compositionally biased region" description="Basic residues" evidence="1">
    <location>
        <begin position="1"/>
        <end position="13"/>
    </location>
</feature>
<reference evidence="2" key="2">
    <citation type="submission" date="2021-12" db="EMBL/GenBank/DDBJ databases">
        <title>Resequencing data analysis of finger millet.</title>
        <authorList>
            <person name="Hatakeyama M."/>
            <person name="Aluri S."/>
            <person name="Balachadran M.T."/>
            <person name="Sivarajan S.R."/>
            <person name="Poveda L."/>
            <person name="Shimizu-Inatsugi R."/>
            <person name="Schlapbach R."/>
            <person name="Sreeman S.M."/>
            <person name="Shimizu K.K."/>
        </authorList>
    </citation>
    <scope>NUCLEOTIDE SEQUENCE</scope>
</reference>
<dbReference type="Proteomes" id="UP001054889">
    <property type="component" value="Unassembled WGS sequence"/>
</dbReference>
<feature type="region of interest" description="Disordered" evidence="1">
    <location>
        <begin position="301"/>
        <end position="324"/>
    </location>
</feature>
<proteinExistence type="predicted"/>
<dbReference type="InterPro" id="IPR038928">
    <property type="entry name" value="LAZY1"/>
</dbReference>
<protein>
    <submittedName>
        <fullName evidence="2">Uncharacterized protein</fullName>
    </submittedName>
</protein>
<reference evidence="2" key="1">
    <citation type="journal article" date="2018" name="DNA Res.">
        <title>Multiple hybrid de novo genome assembly of finger millet, an orphan allotetraploid crop.</title>
        <authorList>
            <person name="Hatakeyama M."/>
            <person name="Aluri S."/>
            <person name="Balachadran M.T."/>
            <person name="Sivarajan S.R."/>
            <person name="Patrignani A."/>
            <person name="Gruter S."/>
            <person name="Poveda L."/>
            <person name="Shimizu-Inatsugi R."/>
            <person name="Baeten J."/>
            <person name="Francoijs K.J."/>
            <person name="Nataraja K.N."/>
            <person name="Reddy Y.A.N."/>
            <person name="Phadnis S."/>
            <person name="Ravikumar R.L."/>
            <person name="Schlapbach R."/>
            <person name="Sreeman S.M."/>
            <person name="Shimizu K.K."/>
        </authorList>
    </citation>
    <scope>NUCLEOTIDE SEQUENCE</scope>
</reference>
<feature type="region of interest" description="Disordered" evidence="1">
    <location>
        <begin position="1"/>
        <end position="21"/>
    </location>
</feature>
<evidence type="ECO:0000313" key="3">
    <source>
        <dbReference type="Proteomes" id="UP001054889"/>
    </source>
</evidence>
<evidence type="ECO:0000313" key="2">
    <source>
        <dbReference type="EMBL" id="GJN27996.1"/>
    </source>
</evidence>
<sequence>MENRRSTHGHRRYRPEGLRPPKKTLMERIRYISDDALVIDSATSVPMLMDTNTSLLGWMHRKLRQNNNNDVFKELATNGGDEDEEDDYCDGNIDANYSNGVTTEDHDNDVDGAASPTFTCPPPPPEEAVVAVDAIAEKDDDTTTEDDLMVVSAELDKVLGGRNSGTTGDLVASARASFAIGVDCPLQGFLFGSPVSDGKSRQDRRDSVGSGSRRTSLGELFLRTRFTEEKVALIAVEEGEDGEEGGAGNGGKMMKRKVNHEKSANGDGTPASASNKSKFQKILQIFHRKVYPENTAFARSLNKKSRKRGGNHHETSASPKLQCRKEPRLPGFGCCNRPSFGAGVSPDVDDEHNGSKSGHWIRTDADWLPVVA</sequence>
<dbReference type="EMBL" id="BQKI01000080">
    <property type="protein sequence ID" value="GJN27996.1"/>
    <property type="molecule type" value="Genomic_DNA"/>
</dbReference>
<dbReference type="GO" id="GO:2000012">
    <property type="term" value="P:regulation of auxin polar transport"/>
    <property type="evidence" value="ECO:0007669"/>
    <property type="project" value="InterPro"/>
</dbReference>
<feature type="region of interest" description="Disordered" evidence="1">
    <location>
        <begin position="193"/>
        <end position="213"/>
    </location>
</feature>
<name>A0AAV5EZH5_ELECO</name>
<organism evidence="2 3">
    <name type="scientific">Eleusine coracana subsp. coracana</name>
    <dbReference type="NCBI Taxonomy" id="191504"/>
    <lineage>
        <taxon>Eukaryota</taxon>
        <taxon>Viridiplantae</taxon>
        <taxon>Streptophyta</taxon>
        <taxon>Embryophyta</taxon>
        <taxon>Tracheophyta</taxon>
        <taxon>Spermatophyta</taxon>
        <taxon>Magnoliopsida</taxon>
        <taxon>Liliopsida</taxon>
        <taxon>Poales</taxon>
        <taxon>Poaceae</taxon>
        <taxon>PACMAD clade</taxon>
        <taxon>Chloridoideae</taxon>
        <taxon>Cynodonteae</taxon>
        <taxon>Eleusininae</taxon>
        <taxon>Eleusine</taxon>
    </lineage>
</organism>
<dbReference type="GO" id="GO:0009630">
    <property type="term" value="P:gravitropism"/>
    <property type="evidence" value="ECO:0007669"/>
    <property type="project" value="InterPro"/>
</dbReference>
<comment type="caution">
    <text evidence="2">The sequence shown here is derived from an EMBL/GenBank/DDBJ whole genome shotgun (WGS) entry which is preliminary data.</text>
</comment>
<gene>
    <name evidence="2" type="primary">gb16073</name>
    <name evidence="2" type="ORF">PR202_gb16073</name>
</gene>